<comment type="caution">
    <text evidence="2">The sequence shown here is derived from an EMBL/GenBank/DDBJ whole genome shotgun (WGS) entry which is preliminary data.</text>
</comment>
<feature type="region of interest" description="Disordered" evidence="1">
    <location>
        <begin position="86"/>
        <end position="110"/>
    </location>
</feature>
<organism evidence="2 3">
    <name type="scientific">Natrialba hulunbeirensis JCM 10989</name>
    <dbReference type="NCBI Taxonomy" id="1227493"/>
    <lineage>
        <taxon>Archaea</taxon>
        <taxon>Methanobacteriati</taxon>
        <taxon>Methanobacteriota</taxon>
        <taxon>Stenosarchaea group</taxon>
        <taxon>Halobacteria</taxon>
        <taxon>Halobacteriales</taxon>
        <taxon>Natrialbaceae</taxon>
        <taxon>Natrialba</taxon>
    </lineage>
</organism>
<name>L9ZVC0_9EURY</name>
<evidence type="ECO:0000313" key="2">
    <source>
        <dbReference type="EMBL" id="ELY90294.1"/>
    </source>
</evidence>
<keyword evidence="3" id="KW-1185">Reference proteome</keyword>
<reference evidence="2 3" key="1">
    <citation type="journal article" date="2014" name="PLoS Genet.">
        <title>Phylogenetically driven sequencing of extremely halophilic archaea reveals strategies for static and dynamic osmo-response.</title>
        <authorList>
            <person name="Becker E.A."/>
            <person name="Seitzer P.M."/>
            <person name="Tritt A."/>
            <person name="Larsen D."/>
            <person name="Krusor M."/>
            <person name="Yao A.I."/>
            <person name="Wu D."/>
            <person name="Madern D."/>
            <person name="Eisen J.A."/>
            <person name="Darling A.E."/>
            <person name="Facciotti M.T."/>
        </authorList>
    </citation>
    <scope>NUCLEOTIDE SEQUENCE [LARGE SCALE GENOMIC DNA]</scope>
    <source>
        <strain evidence="2 3">JCM 10989</strain>
    </source>
</reference>
<proteinExistence type="predicted"/>
<dbReference type="Proteomes" id="UP000011519">
    <property type="component" value="Unassembled WGS sequence"/>
</dbReference>
<evidence type="ECO:0000313" key="3">
    <source>
        <dbReference type="Proteomes" id="UP000011519"/>
    </source>
</evidence>
<sequence length="110" mass="12478">MGDGTVWKYEGNFREPGDEINPGSLWIENDEFRYVDEDHRVRALTDVDGGGPVPGEKGSVWIESSKINYVDTKGKRVVTTAANQEEVMEGAHTDEHFEYDSDERQLEDDL</sequence>
<accession>L9ZVC0</accession>
<evidence type="ECO:0000256" key="1">
    <source>
        <dbReference type="SAM" id="MobiDB-lite"/>
    </source>
</evidence>
<protein>
    <submittedName>
        <fullName evidence="2">Uncharacterized protein</fullName>
    </submittedName>
</protein>
<dbReference type="AlphaFoldDB" id="L9ZVC0"/>
<dbReference type="EMBL" id="AOIM01000035">
    <property type="protein sequence ID" value="ELY90294.1"/>
    <property type="molecule type" value="Genomic_DNA"/>
</dbReference>
<gene>
    <name evidence="2" type="ORF">C483_12318</name>
</gene>
<dbReference type="PATRIC" id="fig|1227493.4.peg.2465"/>
<feature type="compositionally biased region" description="Basic and acidic residues" evidence="1">
    <location>
        <begin position="89"/>
        <end position="104"/>
    </location>
</feature>